<dbReference type="InterPro" id="IPR029058">
    <property type="entry name" value="AB_hydrolase_fold"/>
</dbReference>
<dbReference type="RefSeq" id="WP_184200858.1">
    <property type="nucleotide sequence ID" value="NZ_JACHGW010000004.1"/>
</dbReference>
<dbReference type="AlphaFoldDB" id="A0A7W9SSU6"/>
<dbReference type="PANTHER" id="PTHR48098">
    <property type="entry name" value="ENTEROCHELIN ESTERASE-RELATED"/>
    <property type="match status" value="1"/>
</dbReference>
<organism evidence="1 2">
    <name type="scientific">Armatimonas rosea</name>
    <dbReference type="NCBI Taxonomy" id="685828"/>
    <lineage>
        <taxon>Bacteria</taxon>
        <taxon>Bacillati</taxon>
        <taxon>Armatimonadota</taxon>
        <taxon>Armatimonadia</taxon>
        <taxon>Armatimonadales</taxon>
        <taxon>Armatimonadaceae</taxon>
        <taxon>Armatimonas</taxon>
    </lineage>
</organism>
<dbReference type="InterPro" id="IPR000801">
    <property type="entry name" value="Esterase-like"/>
</dbReference>
<protein>
    <submittedName>
        <fullName evidence="1">Esterase/lipase superfamily enzyme</fullName>
    </submittedName>
</protein>
<dbReference type="Proteomes" id="UP000520814">
    <property type="component" value="Unassembled WGS sequence"/>
</dbReference>
<dbReference type="SUPFAM" id="SSF53474">
    <property type="entry name" value="alpha/beta-Hydrolases"/>
    <property type="match status" value="1"/>
</dbReference>
<accession>A0A7W9SSU6</accession>
<dbReference type="InterPro" id="IPR050583">
    <property type="entry name" value="Mycobacterial_A85_antigen"/>
</dbReference>
<reference evidence="1 2" key="1">
    <citation type="submission" date="2020-08" db="EMBL/GenBank/DDBJ databases">
        <title>Genomic Encyclopedia of Type Strains, Phase IV (KMG-IV): sequencing the most valuable type-strain genomes for metagenomic binning, comparative biology and taxonomic classification.</title>
        <authorList>
            <person name="Goeker M."/>
        </authorList>
    </citation>
    <scope>NUCLEOTIDE SEQUENCE [LARGE SCALE GENOMIC DNA]</scope>
    <source>
        <strain evidence="1 2">DSM 23562</strain>
    </source>
</reference>
<dbReference type="PANTHER" id="PTHR48098:SF3">
    <property type="entry name" value="IRON(III) ENTEROBACTIN ESTERASE"/>
    <property type="match status" value="1"/>
</dbReference>
<comment type="caution">
    <text evidence="1">The sequence shown here is derived from an EMBL/GenBank/DDBJ whole genome shotgun (WGS) entry which is preliminary data.</text>
</comment>
<name>A0A7W9SSU6_ARMRO</name>
<keyword evidence="2" id="KW-1185">Reference proteome</keyword>
<proteinExistence type="predicted"/>
<evidence type="ECO:0000313" key="1">
    <source>
        <dbReference type="EMBL" id="MBB6052220.1"/>
    </source>
</evidence>
<gene>
    <name evidence="1" type="ORF">HNQ39_004041</name>
</gene>
<sequence length="242" mass="28329">MNREYHTWHSPALSQELELLVFGHAGARVLVFPTRDGRFFDYEDWRMVAALGQKIEAGELQLYCLDSIDRQSLYANWARPEDRMRRHLDYERYVLDEVIPFTQERNEHPTLVAHGCSLGAFHAMNLALRHPQTVNRVVAFSGRYDLTESVGSFRGLFDGHYDETIYFNTPTHFLANLTDEVLLAQLRRLEIVFTIGRDDAFFPNNERLASLLNEKAIAHQFAIWDGEAHRPRYWRPMARLYL</sequence>
<dbReference type="Gene3D" id="3.40.50.1820">
    <property type="entry name" value="alpha/beta hydrolase"/>
    <property type="match status" value="1"/>
</dbReference>
<dbReference type="Pfam" id="PF00756">
    <property type="entry name" value="Esterase"/>
    <property type="match status" value="1"/>
</dbReference>
<evidence type="ECO:0000313" key="2">
    <source>
        <dbReference type="Proteomes" id="UP000520814"/>
    </source>
</evidence>
<dbReference type="EMBL" id="JACHGW010000004">
    <property type="protein sequence ID" value="MBB6052220.1"/>
    <property type="molecule type" value="Genomic_DNA"/>
</dbReference>